<dbReference type="CDD" id="cd02440">
    <property type="entry name" value="AdoMet_MTases"/>
    <property type="match status" value="1"/>
</dbReference>
<dbReference type="PANTHER" id="PTHR14614">
    <property type="entry name" value="HEPATOCELLULAR CARCINOMA-ASSOCIATED ANTIGEN"/>
    <property type="match status" value="1"/>
</dbReference>
<feature type="domain" description="Methyltransferase" evidence="1">
    <location>
        <begin position="70"/>
        <end position="162"/>
    </location>
</feature>
<accession>A0A921AUQ2</accession>
<dbReference type="AlphaFoldDB" id="A0A921AUQ2"/>
<dbReference type="SUPFAM" id="SSF53335">
    <property type="entry name" value="S-adenosyl-L-methionine-dependent methyltransferases"/>
    <property type="match status" value="1"/>
</dbReference>
<keyword evidence="2" id="KW-0489">Methyltransferase</keyword>
<evidence type="ECO:0000313" key="3">
    <source>
        <dbReference type="Proteomes" id="UP000698963"/>
    </source>
</evidence>
<name>A0A921AUQ2_9BACT</name>
<dbReference type="EMBL" id="DYZA01000018">
    <property type="protein sequence ID" value="HJD96194.1"/>
    <property type="molecule type" value="Genomic_DNA"/>
</dbReference>
<evidence type="ECO:0000259" key="1">
    <source>
        <dbReference type="Pfam" id="PF13649"/>
    </source>
</evidence>
<dbReference type="Pfam" id="PF13649">
    <property type="entry name" value="Methyltransf_25"/>
    <property type="match status" value="1"/>
</dbReference>
<keyword evidence="2" id="KW-0808">Transferase</keyword>
<gene>
    <name evidence="2" type="ORF">K8W16_00905</name>
</gene>
<protein>
    <submittedName>
        <fullName evidence="2">Methyltransferase domain-containing protein</fullName>
    </submittedName>
</protein>
<evidence type="ECO:0000313" key="2">
    <source>
        <dbReference type="EMBL" id="HJD96194.1"/>
    </source>
</evidence>
<dbReference type="InterPro" id="IPR029063">
    <property type="entry name" value="SAM-dependent_MTases_sf"/>
</dbReference>
<reference evidence="2" key="2">
    <citation type="submission" date="2021-09" db="EMBL/GenBank/DDBJ databases">
        <authorList>
            <person name="Gilroy R."/>
        </authorList>
    </citation>
    <scope>NUCLEOTIDE SEQUENCE</scope>
    <source>
        <strain evidence="2">ChiGjej2B2-19336</strain>
    </source>
</reference>
<dbReference type="GO" id="GO:0032259">
    <property type="term" value="P:methylation"/>
    <property type="evidence" value="ECO:0007669"/>
    <property type="project" value="UniProtKB-KW"/>
</dbReference>
<dbReference type="Proteomes" id="UP000698963">
    <property type="component" value="Unassembled WGS sequence"/>
</dbReference>
<comment type="caution">
    <text evidence="2">The sequence shown here is derived from an EMBL/GenBank/DDBJ whole genome shotgun (WGS) entry which is preliminary data.</text>
</comment>
<dbReference type="RefSeq" id="WP_304120356.1">
    <property type="nucleotide sequence ID" value="NZ_DYZA01000018.1"/>
</dbReference>
<sequence>MERFTPFDRLFQSCGRLWHIRRADMDKLWAAMDGQEGKEAPYWNEIWPSSLALAGWLAEMQDDIKGRACLDMGCGLGFTALLGQWLGAKVTAMDYEAEALEYAKINAVLNGIEGVNFTVMDWRKPTFPPESFSRIWAGDIMYEKEFAEPIAAFLAAMLQKGGRAWIAEPGRDIFHHLLDVIPRCGLRHNRLCSLPISPLTEQNVPVPVSIWEIAK</sequence>
<dbReference type="Gene3D" id="3.40.50.150">
    <property type="entry name" value="Vaccinia Virus protein VP39"/>
    <property type="match status" value="1"/>
</dbReference>
<dbReference type="InterPro" id="IPR019410">
    <property type="entry name" value="Methyltransf_16"/>
</dbReference>
<organism evidence="2 3">
    <name type="scientific">Mailhella massiliensis</name>
    <dbReference type="NCBI Taxonomy" id="1903261"/>
    <lineage>
        <taxon>Bacteria</taxon>
        <taxon>Pseudomonadati</taxon>
        <taxon>Thermodesulfobacteriota</taxon>
        <taxon>Desulfovibrionia</taxon>
        <taxon>Desulfovibrionales</taxon>
        <taxon>Desulfovibrionaceae</taxon>
        <taxon>Mailhella</taxon>
    </lineage>
</organism>
<proteinExistence type="predicted"/>
<dbReference type="InterPro" id="IPR041698">
    <property type="entry name" value="Methyltransf_25"/>
</dbReference>
<dbReference type="GO" id="GO:0008168">
    <property type="term" value="F:methyltransferase activity"/>
    <property type="evidence" value="ECO:0007669"/>
    <property type="project" value="UniProtKB-KW"/>
</dbReference>
<reference evidence="2" key="1">
    <citation type="journal article" date="2021" name="PeerJ">
        <title>Extensive microbial diversity within the chicken gut microbiome revealed by metagenomics and culture.</title>
        <authorList>
            <person name="Gilroy R."/>
            <person name="Ravi A."/>
            <person name="Getino M."/>
            <person name="Pursley I."/>
            <person name="Horton D.L."/>
            <person name="Alikhan N.F."/>
            <person name="Baker D."/>
            <person name="Gharbi K."/>
            <person name="Hall N."/>
            <person name="Watson M."/>
            <person name="Adriaenssens E.M."/>
            <person name="Foster-Nyarko E."/>
            <person name="Jarju S."/>
            <person name="Secka A."/>
            <person name="Antonio M."/>
            <person name="Oren A."/>
            <person name="Chaudhuri R.R."/>
            <person name="La Ragione R."/>
            <person name="Hildebrand F."/>
            <person name="Pallen M.J."/>
        </authorList>
    </citation>
    <scope>NUCLEOTIDE SEQUENCE</scope>
    <source>
        <strain evidence="2">ChiGjej2B2-19336</strain>
    </source>
</reference>